<evidence type="ECO:0000313" key="2">
    <source>
        <dbReference type="Proteomes" id="UP000613974"/>
    </source>
</evidence>
<evidence type="ECO:0008006" key="3">
    <source>
        <dbReference type="Google" id="ProtNLM"/>
    </source>
</evidence>
<sequence length="287" mass="32278">MAGDGGKLYLLFVDESGTHGGSHAFVLGGIAIHERDARKLHKLLDNVVQKAVRGPNLNAEEFELHVSEMKNAKKPKQKTSKPQKVSNWALIPRPDRLALLEQAYGIIKDFRPTQPTLPMALFGVAVDANFRSGWRAAEREAFAYEVLLNKFDVMLKRNRSENGGDDLGLVIHDRRLVAERDIQAWTREWRRAAGTIGQLRNLADVPLFADSKATRLIQVADLVSYAIWRHYSPDPPKEDYIEHLWEVFDKKAEQMCGMVHYTPSYGSGTCTCRSCGGRLTAEAMKFA</sequence>
<dbReference type="InterPro" id="IPR024524">
    <property type="entry name" value="DUF3800"/>
</dbReference>
<name>A0ABQ3SQR3_9ACTN</name>
<accession>A0ABQ3SQR3</accession>
<protein>
    <recommendedName>
        <fullName evidence="3">DUF3800 domain-containing protein</fullName>
    </recommendedName>
</protein>
<comment type="caution">
    <text evidence="1">The sequence shown here is derived from an EMBL/GenBank/DDBJ whole genome shotgun (WGS) entry which is preliminary data.</text>
</comment>
<gene>
    <name evidence="1" type="ORF">Snoj_44060</name>
</gene>
<evidence type="ECO:0000313" key="1">
    <source>
        <dbReference type="EMBL" id="GHI70488.1"/>
    </source>
</evidence>
<organism evidence="1 2">
    <name type="scientific">Streptomyces nojiriensis</name>
    <dbReference type="NCBI Taxonomy" id="66374"/>
    <lineage>
        <taxon>Bacteria</taxon>
        <taxon>Bacillati</taxon>
        <taxon>Actinomycetota</taxon>
        <taxon>Actinomycetes</taxon>
        <taxon>Kitasatosporales</taxon>
        <taxon>Streptomycetaceae</taxon>
        <taxon>Streptomyces</taxon>
    </lineage>
</organism>
<keyword evidence="2" id="KW-1185">Reference proteome</keyword>
<proteinExistence type="predicted"/>
<reference evidence="2" key="1">
    <citation type="submission" date="2023-07" db="EMBL/GenBank/DDBJ databases">
        <title>Whole genome shotgun sequence of Streptomyces nojiriensis NBRC 13794.</title>
        <authorList>
            <person name="Komaki H."/>
            <person name="Tamura T."/>
        </authorList>
    </citation>
    <scope>NUCLEOTIDE SEQUENCE [LARGE SCALE GENOMIC DNA]</scope>
    <source>
        <strain evidence="2">NBRC 13794</strain>
    </source>
</reference>
<dbReference type="EMBL" id="BNEC01000005">
    <property type="protein sequence ID" value="GHI70488.1"/>
    <property type="molecule type" value="Genomic_DNA"/>
</dbReference>
<dbReference type="Proteomes" id="UP000613974">
    <property type="component" value="Unassembled WGS sequence"/>
</dbReference>
<dbReference type="Pfam" id="PF12686">
    <property type="entry name" value="DUF3800"/>
    <property type="match status" value="1"/>
</dbReference>